<reference evidence="1" key="1">
    <citation type="journal article" date="2012" name="Nature">
        <title>The oyster genome reveals stress adaptation and complexity of shell formation.</title>
        <authorList>
            <person name="Zhang G."/>
            <person name="Fang X."/>
            <person name="Guo X."/>
            <person name="Li L."/>
            <person name="Luo R."/>
            <person name="Xu F."/>
            <person name="Yang P."/>
            <person name="Zhang L."/>
            <person name="Wang X."/>
            <person name="Qi H."/>
            <person name="Xiong Z."/>
            <person name="Que H."/>
            <person name="Xie Y."/>
            <person name="Holland P.W."/>
            <person name="Paps J."/>
            <person name="Zhu Y."/>
            <person name="Wu F."/>
            <person name="Chen Y."/>
            <person name="Wang J."/>
            <person name="Peng C."/>
            <person name="Meng J."/>
            <person name="Yang L."/>
            <person name="Liu J."/>
            <person name="Wen B."/>
            <person name="Zhang N."/>
            <person name="Huang Z."/>
            <person name="Zhu Q."/>
            <person name="Feng Y."/>
            <person name="Mount A."/>
            <person name="Hedgecock D."/>
            <person name="Xu Z."/>
            <person name="Liu Y."/>
            <person name="Domazet-Loso T."/>
            <person name="Du Y."/>
            <person name="Sun X."/>
            <person name="Zhang S."/>
            <person name="Liu B."/>
            <person name="Cheng P."/>
            <person name="Jiang X."/>
            <person name="Li J."/>
            <person name="Fan D."/>
            <person name="Wang W."/>
            <person name="Fu W."/>
            <person name="Wang T."/>
            <person name="Wang B."/>
            <person name="Zhang J."/>
            <person name="Peng Z."/>
            <person name="Li Y."/>
            <person name="Li N."/>
            <person name="Wang J."/>
            <person name="Chen M."/>
            <person name="He Y."/>
            <person name="Tan F."/>
            <person name="Song X."/>
            <person name="Zheng Q."/>
            <person name="Huang R."/>
            <person name="Yang H."/>
            <person name="Du X."/>
            <person name="Chen L."/>
            <person name="Yang M."/>
            <person name="Gaffney P.M."/>
            <person name="Wang S."/>
            <person name="Luo L."/>
            <person name="She Z."/>
            <person name="Ming Y."/>
            <person name="Huang W."/>
            <person name="Zhang S."/>
            <person name="Huang B."/>
            <person name="Zhang Y."/>
            <person name="Qu T."/>
            <person name="Ni P."/>
            <person name="Miao G."/>
            <person name="Wang J."/>
            <person name="Wang Q."/>
            <person name="Steinberg C.E."/>
            <person name="Wang H."/>
            <person name="Li N."/>
            <person name="Qian L."/>
            <person name="Zhang G."/>
            <person name="Li Y."/>
            <person name="Yang H."/>
            <person name="Liu X."/>
            <person name="Wang J."/>
            <person name="Yin Y."/>
            <person name="Wang J."/>
        </authorList>
    </citation>
    <scope>NUCLEOTIDE SEQUENCE [LARGE SCALE GENOMIC DNA]</scope>
    <source>
        <strain evidence="1">05x7-T-G4-1.051#20</strain>
    </source>
</reference>
<organism evidence="1">
    <name type="scientific">Magallana gigas</name>
    <name type="common">Pacific oyster</name>
    <name type="synonym">Crassostrea gigas</name>
    <dbReference type="NCBI Taxonomy" id="29159"/>
    <lineage>
        <taxon>Eukaryota</taxon>
        <taxon>Metazoa</taxon>
        <taxon>Spiralia</taxon>
        <taxon>Lophotrochozoa</taxon>
        <taxon>Mollusca</taxon>
        <taxon>Bivalvia</taxon>
        <taxon>Autobranchia</taxon>
        <taxon>Pteriomorphia</taxon>
        <taxon>Ostreida</taxon>
        <taxon>Ostreoidea</taxon>
        <taxon>Ostreidae</taxon>
        <taxon>Magallana</taxon>
    </lineage>
</organism>
<dbReference type="EMBL" id="JH817228">
    <property type="protein sequence ID" value="EKC18108.1"/>
    <property type="molecule type" value="Genomic_DNA"/>
</dbReference>
<dbReference type="AlphaFoldDB" id="K1P9N8"/>
<protein>
    <submittedName>
        <fullName evidence="1">Uncharacterized protein</fullName>
    </submittedName>
</protein>
<name>K1P9N8_MAGGI</name>
<dbReference type="InParanoid" id="K1P9N8"/>
<evidence type="ECO:0000313" key="1">
    <source>
        <dbReference type="EMBL" id="EKC18108.1"/>
    </source>
</evidence>
<sequence length="252" mass="28914">MLTDDCFENKVIELYNDVATDPRAKYHTPVILMEGVNHGQFASGRMPSNVATHDLPPDVTNTTAYQRIANYTCSFVSYTLRNNTSSQWVLDEGFNKTYQLIQPLRRMKELDTNRFSTSNWTQTAQKSVIALQNASQILVKGVEIDGKLSVLEAFYSSSSVARERYARKGRQMILEEDMLTSNQLAWLVSQLQLVEFSDGLHVQSQRYETTYKPSQKDSSGFFYCSLLSPFRAMEWIYVDSLRPMKRQNKPKA</sequence>
<dbReference type="HOGENOM" id="CLU_1103693_0_0_1"/>
<accession>K1P9N8</accession>
<gene>
    <name evidence="1" type="ORF">CGI_10014972</name>
</gene>
<proteinExistence type="predicted"/>